<sequence>MNDITALLDKTEQFERMVLLAQQCAPAFFAILFALVIPVFGQRWLLASLDAKIEDRKQRDIVIETSRRYWRMNSIFAIVLVAVAILWFFYVQIFVAFPDQQRRSREYVNARLEESWNRKVFEGYIYASADDVLMHFFDDPRYRIYIHPEENHNPRRYRFVVIHTDDGTGPKRIKYHYMTRALYEVALKEKLGFPPTELELCFKPDVVSYTLRSSDRDVMPAFDPGC</sequence>
<dbReference type="AlphaFoldDB" id="A0A3N1KWC9"/>
<organism evidence="2 3">
    <name type="scientific">Stella humosa</name>
    <dbReference type="NCBI Taxonomy" id="94"/>
    <lineage>
        <taxon>Bacteria</taxon>
        <taxon>Pseudomonadati</taxon>
        <taxon>Pseudomonadota</taxon>
        <taxon>Alphaproteobacteria</taxon>
        <taxon>Rhodospirillales</taxon>
        <taxon>Stellaceae</taxon>
        <taxon>Stella</taxon>
    </lineage>
</organism>
<keyword evidence="1" id="KW-0812">Transmembrane</keyword>
<keyword evidence="3" id="KW-1185">Reference proteome</keyword>
<dbReference type="RefSeq" id="WP_123693197.1">
    <property type="nucleotide sequence ID" value="NZ_AP019700.1"/>
</dbReference>
<accession>A0A3N1KWC9</accession>
<name>A0A3N1KWC9_9PROT</name>
<comment type="caution">
    <text evidence="2">The sequence shown here is derived from an EMBL/GenBank/DDBJ whole genome shotgun (WGS) entry which is preliminary data.</text>
</comment>
<proteinExistence type="predicted"/>
<dbReference type="EMBL" id="RJKX01000016">
    <property type="protein sequence ID" value="ROP83537.1"/>
    <property type="molecule type" value="Genomic_DNA"/>
</dbReference>
<evidence type="ECO:0000256" key="1">
    <source>
        <dbReference type="SAM" id="Phobius"/>
    </source>
</evidence>
<keyword evidence="1" id="KW-0472">Membrane</keyword>
<reference evidence="2 3" key="1">
    <citation type="submission" date="2018-11" db="EMBL/GenBank/DDBJ databases">
        <title>Genomic Encyclopedia of Type Strains, Phase IV (KMG-IV): sequencing the most valuable type-strain genomes for metagenomic binning, comparative biology and taxonomic classification.</title>
        <authorList>
            <person name="Goeker M."/>
        </authorList>
    </citation>
    <scope>NUCLEOTIDE SEQUENCE [LARGE SCALE GENOMIC DNA]</scope>
    <source>
        <strain evidence="2 3">DSM 5900</strain>
    </source>
</reference>
<evidence type="ECO:0000313" key="3">
    <source>
        <dbReference type="Proteomes" id="UP000278222"/>
    </source>
</evidence>
<protein>
    <submittedName>
        <fullName evidence="2">Uncharacterized protein</fullName>
    </submittedName>
</protein>
<feature type="transmembrane region" description="Helical" evidence="1">
    <location>
        <begin position="75"/>
        <end position="97"/>
    </location>
</feature>
<dbReference type="Proteomes" id="UP000278222">
    <property type="component" value="Unassembled WGS sequence"/>
</dbReference>
<gene>
    <name evidence="2" type="ORF">EDC65_4185</name>
</gene>
<evidence type="ECO:0000313" key="2">
    <source>
        <dbReference type="EMBL" id="ROP83537.1"/>
    </source>
</evidence>
<keyword evidence="1" id="KW-1133">Transmembrane helix</keyword>
<feature type="transmembrane region" description="Helical" evidence="1">
    <location>
        <begin position="20"/>
        <end position="40"/>
    </location>
</feature>